<evidence type="ECO:0000313" key="1">
    <source>
        <dbReference type="EMBL" id="CDW23503.1"/>
    </source>
</evidence>
<sequence>TLSRAETLCPEVHVGLDPLLGVTNRSFCLYKTKSTVKVFSSKWSLFPPTFFRPFGTADGDLFIFLAISTIEEFGFF</sequence>
<name>A0A0K2TBX2_LEPSM</name>
<dbReference type="AlphaFoldDB" id="A0A0K2TBX2"/>
<reference evidence="1" key="1">
    <citation type="submission" date="2014-05" db="EMBL/GenBank/DDBJ databases">
        <authorList>
            <person name="Chronopoulou M."/>
        </authorList>
    </citation>
    <scope>NUCLEOTIDE SEQUENCE</scope>
    <source>
        <tissue evidence="1">Whole organism</tissue>
    </source>
</reference>
<organism evidence="1">
    <name type="scientific">Lepeophtheirus salmonis</name>
    <name type="common">Salmon louse</name>
    <name type="synonym">Caligus salmonis</name>
    <dbReference type="NCBI Taxonomy" id="72036"/>
    <lineage>
        <taxon>Eukaryota</taxon>
        <taxon>Metazoa</taxon>
        <taxon>Ecdysozoa</taxon>
        <taxon>Arthropoda</taxon>
        <taxon>Crustacea</taxon>
        <taxon>Multicrustacea</taxon>
        <taxon>Hexanauplia</taxon>
        <taxon>Copepoda</taxon>
        <taxon>Siphonostomatoida</taxon>
        <taxon>Caligidae</taxon>
        <taxon>Lepeophtheirus</taxon>
    </lineage>
</organism>
<dbReference type="EMBL" id="HACA01006142">
    <property type="protein sequence ID" value="CDW23503.1"/>
    <property type="molecule type" value="Transcribed_RNA"/>
</dbReference>
<proteinExistence type="predicted"/>
<accession>A0A0K2TBX2</accession>
<protein>
    <submittedName>
        <fullName evidence="1">Uncharacterized protein</fullName>
    </submittedName>
</protein>
<feature type="non-terminal residue" evidence="1">
    <location>
        <position position="1"/>
    </location>
</feature>